<reference evidence="2" key="2">
    <citation type="submission" date="2015-06" db="EMBL/GenBank/DDBJ databases">
        <title>Complete genome sequence of Spiroplasma eriocheiris TDA-040725-5 (DSM 21848).</title>
        <authorList>
            <person name="Lo W.-S."/>
            <person name="Kuo C.-H."/>
        </authorList>
    </citation>
    <scope>NUCLEOTIDE SEQUENCE [LARGE SCALE GENOMIC DNA]</scope>
    <source>
        <strain evidence="2">TDA-040725-5</strain>
    </source>
</reference>
<dbReference type="PATRIC" id="fig|743698.3.peg.545"/>
<evidence type="ECO:0000313" key="1">
    <source>
        <dbReference type="EMBL" id="AKM54118.1"/>
    </source>
</evidence>
<dbReference type="RefSeq" id="WP_047791358.1">
    <property type="nucleotide sequence ID" value="NZ_CP011856.1"/>
</dbReference>
<evidence type="ECO:0000313" key="2">
    <source>
        <dbReference type="Proteomes" id="UP000035661"/>
    </source>
</evidence>
<dbReference type="EMBL" id="CP011856">
    <property type="protein sequence ID" value="AKM54118.1"/>
    <property type="molecule type" value="Genomic_DNA"/>
</dbReference>
<gene>
    <name evidence="1" type="ORF">SERIO_v1c05460</name>
</gene>
<dbReference type="Proteomes" id="UP000035661">
    <property type="component" value="Chromosome"/>
</dbReference>
<keyword evidence="2" id="KW-1185">Reference proteome</keyword>
<accession>A0A0H3XHF4</accession>
<sequence>MKTTKKLTKIRAKLSLPPLTWKEEFCKQNYSPLDRVMKKYLQQVNYLWYFKNVAFYDEKYHLTYFFDRIVLTRKNLYFLKYKKLSSPLTVDIHQPYWNFNNKTITSPIVTQQFMINRVLKLLNAKQFLAVCTINFLIIDTRYELTFNNWGNNHNIRYLNLTNHSWFDVIQQIEQIDEQTYDKISDESILYLHHQLTARANAVNKKYDRHFWYSLYHFI</sequence>
<organism evidence="1 2">
    <name type="scientific">Spiroplasma eriocheiris</name>
    <dbReference type="NCBI Taxonomy" id="315358"/>
    <lineage>
        <taxon>Bacteria</taxon>
        <taxon>Bacillati</taxon>
        <taxon>Mycoplasmatota</taxon>
        <taxon>Mollicutes</taxon>
        <taxon>Entomoplasmatales</taxon>
        <taxon>Spiroplasmataceae</taxon>
        <taxon>Spiroplasma</taxon>
    </lineage>
</organism>
<protein>
    <submittedName>
        <fullName evidence="1">Uncharacterized protein</fullName>
    </submittedName>
</protein>
<proteinExistence type="predicted"/>
<dbReference type="KEGG" id="seri:SERIO_v1c05460"/>
<dbReference type="STRING" id="315358.SERIO_v1c05460"/>
<name>A0A0H3XHF4_9MOLU</name>
<reference evidence="1 2" key="1">
    <citation type="journal article" date="2015" name="Genome Biol. Evol.">
        <title>Found and Lost: The Fates of Horizontally Acquired Genes in Arthropod-Symbiotic Spiroplasma.</title>
        <authorList>
            <person name="Lo W.S."/>
            <person name="Gasparich G.E."/>
            <person name="Kuo C.H."/>
        </authorList>
    </citation>
    <scope>NUCLEOTIDE SEQUENCE [LARGE SCALE GENOMIC DNA]</scope>
    <source>
        <strain evidence="2">TDA-040725-5</strain>
    </source>
</reference>
<dbReference type="AlphaFoldDB" id="A0A0H3XHF4"/>